<name>A0A9J5Y2G0_SOLCO</name>
<evidence type="ECO:0000256" key="1">
    <source>
        <dbReference type="SAM" id="Phobius"/>
    </source>
</evidence>
<comment type="caution">
    <text evidence="2">The sequence shown here is derived from an EMBL/GenBank/DDBJ whole genome shotgun (WGS) entry which is preliminary data.</text>
</comment>
<evidence type="ECO:0000313" key="2">
    <source>
        <dbReference type="EMBL" id="KAG5594819.1"/>
    </source>
</evidence>
<keyword evidence="1" id="KW-0812">Transmembrane</keyword>
<dbReference type="PROSITE" id="PS51257">
    <property type="entry name" value="PROKAR_LIPOPROTEIN"/>
    <property type="match status" value="1"/>
</dbReference>
<organism evidence="2 3">
    <name type="scientific">Solanum commersonii</name>
    <name type="common">Commerson's wild potato</name>
    <name type="synonym">Commerson's nightshade</name>
    <dbReference type="NCBI Taxonomy" id="4109"/>
    <lineage>
        <taxon>Eukaryota</taxon>
        <taxon>Viridiplantae</taxon>
        <taxon>Streptophyta</taxon>
        <taxon>Embryophyta</taxon>
        <taxon>Tracheophyta</taxon>
        <taxon>Spermatophyta</taxon>
        <taxon>Magnoliopsida</taxon>
        <taxon>eudicotyledons</taxon>
        <taxon>Gunneridae</taxon>
        <taxon>Pentapetalae</taxon>
        <taxon>asterids</taxon>
        <taxon>lamiids</taxon>
        <taxon>Solanales</taxon>
        <taxon>Solanaceae</taxon>
        <taxon>Solanoideae</taxon>
        <taxon>Solaneae</taxon>
        <taxon>Solanum</taxon>
    </lineage>
</organism>
<dbReference type="EMBL" id="JACXVP010000007">
    <property type="protein sequence ID" value="KAG5594819.1"/>
    <property type="molecule type" value="Genomic_DNA"/>
</dbReference>
<keyword evidence="1" id="KW-0472">Membrane</keyword>
<sequence length="204" mass="23002">MCRKEAGGVTRMFFRLDTASWAPCFAMASVTLLACRKLCRIVRLPTSSTVTCKWGVPANKNCLIGDIITRMLRGKDASRSTIYDCLRIQEREAFVVRGHVWDPSKFPHVYAATISWVPHYVRRAEFAPEKNISPDKGSIFGRRKETIFIEKDAGPEGLVLGENPPSRPARRAIILSLALESFKYVINNELEIPRSRAMIEDGET</sequence>
<keyword evidence="3" id="KW-1185">Reference proteome</keyword>
<keyword evidence="1" id="KW-1133">Transmembrane helix</keyword>
<dbReference type="AlphaFoldDB" id="A0A9J5Y2G0"/>
<gene>
    <name evidence="2" type="ORF">H5410_036051</name>
</gene>
<protein>
    <submittedName>
        <fullName evidence="2">Uncharacterized protein</fullName>
    </submittedName>
</protein>
<accession>A0A9J5Y2G0</accession>
<reference evidence="2 3" key="1">
    <citation type="submission" date="2020-09" db="EMBL/GenBank/DDBJ databases">
        <title>De no assembly of potato wild relative species, Solanum commersonii.</title>
        <authorList>
            <person name="Cho K."/>
        </authorList>
    </citation>
    <scope>NUCLEOTIDE SEQUENCE [LARGE SCALE GENOMIC DNA]</scope>
    <source>
        <strain evidence="2">LZ3.2</strain>
        <tissue evidence="2">Leaf</tissue>
    </source>
</reference>
<feature type="transmembrane region" description="Helical" evidence="1">
    <location>
        <begin position="12"/>
        <end position="34"/>
    </location>
</feature>
<evidence type="ECO:0000313" key="3">
    <source>
        <dbReference type="Proteomes" id="UP000824120"/>
    </source>
</evidence>
<proteinExistence type="predicted"/>
<dbReference type="Proteomes" id="UP000824120">
    <property type="component" value="Chromosome 7"/>
</dbReference>